<reference evidence="2" key="1">
    <citation type="journal article" date="2017" name="Parasit. Vectors">
        <title>Sialotranscriptomics of Rhipicephalus zambeziensis reveals intricate expression profiles of secretory proteins and suggests tight temporal transcriptional regulation during blood-feeding.</title>
        <authorList>
            <person name="de Castro M.H."/>
            <person name="de Klerk D."/>
            <person name="Pienaar R."/>
            <person name="Rees D.J.G."/>
            <person name="Mans B.J."/>
        </authorList>
    </citation>
    <scope>NUCLEOTIDE SEQUENCE</scope>
    <source>
        <tissue evidence="2">Salivary glands</tissue>
    </source>
</reference>
<evidence type="ECO:0008006" key="3">
    <source>
        <dbReference type="Google" id="ProtNLM"/>
    </source>
</evidence>
<feature type="chain" id="PRO_5011968308" description="Pancreatic trypsin inhibitor" evidence="1">
    <location>
        <begin position="21"/>
        <end position="97"/>
    </location>
</feature>
<protein>
    <recommendedName>
        <fullName evidence="3">Pancreatic trypsin inhibitor</fullName>
    </recommendedName>
</protein>
<evidence type="ECO:0000313" key="2">
    <source>
        <dbReference type="EMBL" id="MAA14356.1"/>
    </source>
</evidence>
<keyword evidence="1" id="KW-0732">Signal</keyword>
<feature type="signal peptide" evidence="1">
    <location>
        <begin position="1"/>
        <end position="20"/>
    </location>
</feature>
<proteinExistence type="predicted"/>
<name>A0A224Y9M2_9ACAR</name>
<dbReference type="EMBL" id="GFPF01003210">
    <property type="protein sequence ID" value="MAA14356.1"/>
    <property type="molecule type" value="Transcribed_RNA"/>
</dbReference>
<accession>A0A224Y9M2</accession>
<dbReference type="AlphaFoldDB" id="A0A224Y9M2"/>
<sequence>MKIYLVGLLVSVVLLIAVEGWRNRRKSSQKNTTGPNVQAFWCCKNNRTCQAPHSRDSHRSRKVQSCFRTCRHCLKFCLGVPPGYEAQMQAKMCLGYR</sequence>
<organism evidence="2">
    <name type="scientific">Rhipicephalus zambeziensis</name>
    <dbReference type="NCBI Taxonomy" id="60191"/>
    <lineage>
        <taxon>Eukaryota</taxon>
        <taxon>Metazoa</taxon>
        <taxon>Ecdysozoa</taxon>
        <taxon>Arthropoda</taxon>
        <taxon>Chelicerata</taxon>
        <taxon>Arachnida</taxon>
        <taxon>Acari</taxon>
        <taxon>Parasitiformes</taxon>
        <taxon>Ixodida</taxon>
        <taxon>Ixodoidea</taxon>
        <taxon>Ixodidae</taxon>
        <taxon>Rhipicephalinae</taxon>
        <taxon>Rhipicephalus</taxon>
        <taxon>Rhipicephalus</taxon>
    </lineage>
</organism>
<evidence type="ECO:0000256" key="1">
    <source>
        <dbReference type="SAM" id="SignalP"/>
    </source>
</evidence>